<dbReference type="AlphaFoldDB" id="A0A2S2NB39"/>
<gene>
    <name evidence="3" type="ORF">g.122069</name>
</gene>
<feature type="region of interest" description="Disordered" evidence="1">
    <location>
        <begin position="76"/>
        <end position="98"/>
    </location>
</feature>
<evidence type="ECO:0000313" key="3">
    <source>
        <dbReference type="EMBL" id="MBY14441.1"/>
    </source>
</evidence>
<dbReference type="EMBL" id="GGMR01001822">
    <property type="protein sequence ID" value="MBY14441.1"/>
    <property type="molecule type" value="Transcribed_RNA"/>
</dbReference>
<evidence type="ECO:0000256" key="1">
    <source>
        <dbReference type="SAM" id="MobiDB-lite"/>
    </source>
</evidence>
<dbReference type="Pfam" id="PF16064">
    <property type="entry name" value="DUF4806"/>
    <property type="match status" value="1"/>
</dbReference>
<name>A0A2S2NB39_SCHGA</name>
<protein>
    <recommendedName>
        <fullName evidence="2">DUF4806 domain-containing protein</fullName>
    </recommendedName>
</protein>
<feature type="domain" description="DUF4806" evidence="2">
    <location>
        <begin position="284"/>
        <end position="354"/>
    </location>
</feature>
<dbReference type="PANTHER" id="PTHR34153">
    <property type="entry name" value="SI:CH211-262H13.3-RELATED-RELATED"/>
    <property type="match status" value="1"/>
</dbReference>
<proteinExistence type="predicted"/>
<sequence>MWSIVAFKDNSVEVVPSNWFKNELCAWPKKNLRSYIDNQVSPNEKCFRYLSARKLGKDLNNYKLAEEKANLAKLTSDLSTNESSQENDKKKPKLKRKLSLDKQTKDIANFWSPDSGDVYDDSDTDPLYSPALNTIQGKLSSPKHFSARKKLDFGNCSSRSPYIMSNKIQKLKNPDQIQEISIFDSNKHTTSIINTSSSPFKVTHENYIASTSQSSQKQINNVFNDKNDTLEKINRNVLNLKYEMRSLHEKFDKIDEMIRNNTMNSNIELNKDASVSDLFISLNSDFPLEDEDALQTFENKLLDNNYRVQLVAELARYVRNTLPSTIRAMMRFLFKDSLLQEYSYKGQKKKKVFSTLGASSIIFDAVKNMKRYQKHDKIDVEQPMKIFIAGAKFREHKTVELQSNTL</sequence>
<reference evidence="3" key="1">
    <citation type="submission" date="2018-04" db="EMBL/GenBank/DDBJ databases">
        <title>Transcriptome of Schizaphis graminum biotype I.</title>
        <authorList>
            <person name="Scully E.D."/>
            <person name="Geib S.M."/>
            <person name="Palmer N.A."/>
            <person name="Koch K."/>
            <person name="Bradshaw J."/>
            <person name="Heng-Moss T."/>
            <person name="Sarath G."/>
        </authorList>
    </citation>
    <scope>NUCLEOTIDE SEQUENCE</scope>
</reference>
<organism evidence="3">
    <name type="scientific">Schizaphis graminum</name>
    <name type="common">Green bug aphid</name>
    <dbReference type="NCBI Taxonomy" id="13262"/>
    <lineage>
        <taxon>Eukaryota</taxon>
        <taxon>Metazoa</taxon>
        <taxon>Ecdysozoa</taxon>
        <taxon>Arthropoda</taxon>
        <taxon>Hexapoda</taxon>
        <taxon>Insecta</taxon>
        <taxon>Pterygota</taxon>
        <taxon>Neoptera</taxon>
        <taxon>Paraneoptera</taxon>
        <taxon>Hemiptera</taxon>
        <taxon>Sternorrhyncha</taxon>
        <taxon>Aphidomorpha</taxon>
        <taxon>Aphidoidea</taxon>
        <taxon>Aphididae</taxon>
        <taxon>Aphidini</taxon>
        <taxon>Schizaphis</taxon>
    </lineage>
</organism>
<accession>A0A2S2NB39</accession>
<evidence type="ECO:0000259" key="2">
    <source>
        <dbReference type="Pfam" id="PF16064"/>
    </source>
</evidence>
<dbReference type="InterPro" id="IPR032071">
    <property type="entry name" value="DUF4806"/>
</dbReference>
<dbReference type="PANTHER" id="PTHR34153:SF2">
    <property type="entry name" value="SI:CH211-262H13.3-RELATED"/>
    <property type="match status" value="1"/>
</dbReference>